<proteinExistence type="predicted"/>
<reference evidence="1 2" key="1">
    <citation type="journal article" date="2022" name="DNA Res.">
        <title>Chromosomal-level genome assembly of the orchid tree Bauhinia variegata (Leguminosae; Cercidoideae) supports the allotetraploid origin hypothesis of Bauhinia.</title>
        <authorList>
            <person name="Zhong Y."/>
            <person name="Chen Y."/>
            <person name="Zheng D."/>
            <person name="Pang J."/>
            <person name="Liu Y."/>
            <person name="Luo S."/>
            <person name="Meng S."/>
            <person name="Qian L."/>
            <person name="Wei D."/>
            <person name="Dai S."/>
            <person name="Zhou R."/>
        </authorList>
    </citation>
    <scope>NUCLEOTIDE SEQUENCE [LARGE SCALE GENOMIC DNA]</scope>
    <source>
        <strain evidence="1">BV-YZ2020</strain>
    </source>
</reference>
<accession>A0ACB9MY38</accession>
<dbReference type="Proteomes" id="UP000828941">
    <property type="component" value="Chromosome 8"/>
</dbReference>
<dbReference type="EMBL" id="CM039433">
    <property type="protein sequence ID" value="KAI4328653.1"/>
    <property type="molecule type" value="Genomic_DNA"/>
</dbReference>
<evidence type="ECO:0000313" key="2">
    <source>
        <dbReference type="Proteomes" id="UP000828941"/>
    </source>
</evidence>
<protein>
    <submittedName>
        <fullName evidence="1">Uncharacterized protein</fullName>
    </submittedName>
</protein>
<gene>
    <name evidence="1" type="ORF">L6164_020989</name>
</gene>
<organism evidence="1 2">
    <name type="scientific">Bauhinia variegata</name>
    <name type="common">Purple orchid tree</name>
    <name type="synonym">Phanera variegata</name>
    <dbReference type="NCBI Taxonomy" id="167791"/>
    <lineage>
        <taxon>Eukaryota</taxon>
        <taxon>Viridiplantae</taxon>
        <taxon>Streptophyta</taxon>
        <taxon>Embryophyta</taxon>
        <taxon>Tracheophyta</taxon>
        <taxon>Spermatophyta</taxon>
        <taxon>Magnoliopsida</taxon>
        <taxon>eudicotyledons</taxon>
        <taxon>Gunneridae</taxon>
        <taxon>Pentapetalae</taxon>
        <taxon>rosids</taxon>
        <taxon>fabids</taxon>
        <taxon>Fabales</taxon>
        <taxon>Fabaceae</taxon>
        <taxon>Cercidoideae</taxon>
        <taxon>Cercideae</taxon>
        <taxon>Bauhiniinae</taxon>
        <taxon>Bauhinia</taxon>
    </lineage>
</organism>
<comment type="caution">
    <text evidence="1">The sequence shown here is derived from an EMBL/GenBank/DDBJ whole genome shotgun (WGS) entry which is preliminary data.</text>
</comment>
<name>A0ACB9MY38_BAUVA</name>
<sequence length="185" mass="21140">MMNAVVSIEECQDSQTQSKVSSPNNHKVHPWTSADAELLENLITEKDEERVAPLSSLPSPKYLGNNVTVEIVNALDEPRGGPTNLTLHCKSKNDDLGFHTLAYHELYSFRFQPNPVAYRTLYFCSFSWRDDPSLHYVDIYYENRDDCSLCSYKIFRFGACRFDEKTGQIGSCLSWKKEISKQIGV</sequence>
<keyword evidence="2" id="KW-1185">Reference proteome</keyword>
<evidence type="ECO:0000313" key="1">
    <source>
        <dbReference type="EMBL" id="KAI4328653.1"/>
    </source>
</evidence>